<evidence type="ECO:0000313" key="3">
    <source>
        <dbReference type="Proteomes" id="UP001498476"/>
    </source>
</evidence>
<dbReference type="Pfam" id="PF14441">
    <property type="entry name" value="OTT_1508_deam"/>
    <property type="match status" value="1"/>
</dbReference>
<organism evidence="2 3">
    <name type="scientific">Neonectria punicea</name>
    <dbReference type="NCBI Taxonomy" id="979145"/>
    <lineage>
        <taxon>Eukaryota</taxon>
        <taxon>Fungi</taxon>
        <taxon>Dikarya</taxon>
        <taxon>Ascomycota</taxon>
        <taxon>Pezizomycotina</taxon>
        <taxon>Sordariomycetes</taxon>
        <taxon>Hypocreomycetidae</taxon>
        <taxon>Hypocreales</taxon>
        <taxon>Nectriaceae</taxon>
        <taxon>Neonectria</taxon>
    </lineage>
</organism>
<reference evidence="2 3" key="1">
    <citation type="journal article" date="2025" name="Microbiol. Resour. Announc.">
        <title>Draft genome sequences for Neonectria magnoliae and Neonectria punicea, canker pathogens of Liriodendron tulipifera and Acer saccharum in West Virginia.</title>
        <authorList>
            <person name="Petronek H.M."/>
            <person name="Kasson M.T."/>
            <person name="Metheny A.M."/>
            <person name="Stauder C.M."/>
            <person name="Lovett B."/>
            <person name="Lynch S.C."/>
            <person name="Garnas J.R."/>
            <person name="Kasson L.R."/>
            <person name="Stajich J.E."/>
        </authorList>
    </citation>
    <scope>NUCLEOTIDE SEQUENCE [LARGE SCALE GENOMIC DNA]</scope>
    <source>
        <strain evidence="2 3">NRRL 64653</strain>
    </source>
</reference>
<dbReference type="InterPro" id="IPR027796">
    <property type="entry name" value="OTT_1508_deam-like"/>
</dbReference>
<evidence type="ECO:0000313" key="2">
    <source>
        <dbReference type="EMBL" id="KAK7403643.1"/>
    </source>
</evidence>
<proteinExistence type="predicted"/>
<feature type="compositionally biased region" description="Basic and acidic residues" evidence="1">
    <location>
        <begin position="470"/>
        <end position="481"/>
    </location>
</feature>
<dbReference type="Proteomes" id="UP001498476">
    <property type="component" value="Unassembled WGS sequence"/>
</dbReference>
<accession>A0ABR1GPH6</accession>
<keyword evidence="3" id="KW-1185">Reference proteome</keyword>
<dbReference type="EMBL" id="JAZAVJ010000237">
    <property type="protein sequence ID" value="KAK7403643.1"/>
    <property type="molecule type" value="Genomic_DNA"/>
</dbReference>
<name>A0ABR1GPH6_9HYPO</name>
<evidence type="ECO:0000256" key="1">
    <source>
        <dbReference type="SAM" id="MobiDB-lite"/>
    </source>
</evidence>
<feature type="region of interest" description="Disordered" evidence="1">
    <location>
        <begin position="456"/>
        <end position="501"/>
    </location>
</feature>
<protein>
    <submittedName>
        <fullName evidence="2">Uncharacterized protein</fullName>
    </submittedName>
</protein>
<dbReference type="PANTHER" id="PTHR42037:SF1">
    <property type="match status" value="1"/>
</dbReference>
<comment type="caution">
    <text evidence="2">The sequence shown here is derived from an EMBL/GenBank/DDBJ whole genome shotgun (WGS) entry which is preliminary data.</text>
</comment>
<dbReference type="PANTHER" id="PTHR42037">
    <property type="match status" value="1"/>
</dbReference>
<sequence>MGKPRLDKYQGLLSRFFETLMLLSILRKVVGPHTLNPLDSSTLTACRRRFIKNLAFICDYNKGGDATTSVAIEDRKECFVFWVASNEELGQNITSFLESILAQLKESPTLRDARTQNGEDSIARGCATFSISRIQKESKILFNAAKKCVENLKGGGFNVINATDANSLVAWLQKFKFDKNADPFQTCRVAYDARNDPQVQTLRKLGQESLASQSSNGTVNPFRTVKHMIGRLAEHIRVAEQLLEDSNRLHPLIDLYRVEAVQPSACVPPPEADSQTSMKGILKRMLPAGDSRLDDYETYLARMGAEDRINEMYDKQASKPRVHAEIQMHEHFYRNNLAFADNDPFIGTSKFACYCCKLYFRYHRAKYVEPDSHEKVYLNWGPIALPDGHKDPRWIEQRDVMNLVRKDLCDIALRQIERQHTASISRPDSITGITRSENEVFEDVYEFSDLENEFLSESDIDEDSPPTPVDVHRQMNRHEDCSPGGQDDDARSSDSDGGVGL</sequence>
<gene>
    <name evidence="2" type="ORF">QQX98_010608</name>
</gene>